<accession>A0A0V0QUY7</accession>
<proteinExistence type="predicted"/>
<comment type="caution">
    <text evidence="2">The sequence shown here is derived from an EMBL/GenBank/DDBJ whole genome shotgun (WGS) entry which is preliminary data.</text>
</comment>
<dbReference type="SUPFAM" id="SSF51206">
    <property type="entry name" value="cAMP-binding domain-like"/>
    <property type="match status" value="1"/>
</dbReference>
<dbReference type="Gene3D" id="2.60.120.10">
    <property type="entry name" value="Jelly Rolls"/>
    <property type="match status" value="1"/>
</dbReference>
<evidence type="ECO:0000259" key="1">
    <source>
        <dbReference type="PROSITE" id="PS50042"/>
    </source>
</evidence>
<dbReference type="InterPro" id="IPR014710">
    <property type="entry name" value="RmlC-like_jellyroll"/>
</dbReference>
<keyword evidence="3" id="KW-1185">Reference proteome</keyword>
<dbReference type="InParanoid" id="A0A0V0QUY7"/>
<dbReference type="InterPro" id="IPR000595">
    <property type="entry name" value="cNMP-bd_dom"/>
</dbReference>
<gene>
    <name evidence="2" type="ORF">PPERSA_01114</name>
</gene>
<evidence type="ECO:0000313" key="3">
    <source>
        <dbReference type="Proteomes" id="UP000054937"/>
    </source>
</evidence>
<name>A0A0V0QUY7_PSEPJ</name>
<dbReference type="PROSITE" id="PS50042">
    <property type="entry name" value="CNMP_BINDING_3"/>
    <property type="match status" value="1"/>
</dbReference>
<dbReference type="Proteomes" id="UP000054937">
    <property type="component" value="Unassembled WGS sequence"/>
</dbReference>
<sequence>MINSPKSSQSSDSTFSNLKLENYEFQEELIEFDQGDKFGDIGVLKKRGLQYSIIKTKENCQFGTLEKQQFHHFLQLNETQNLQEKLKFIKQLALFEKVDKQISIEYALYNFKKIKILKNEYLFKENLDDAEYVYTIYDGSFKIFKNFNIPRVQKIDQFSNHKEHIKDIVGKSEILGIVDCLCKDKYQFTIQCNSEEAVLFKISKQGKYDYENDINEDQNFSQFINEQSLYSLQKQKERIDYNQQIKEFMKQNENFITQSQEDQRLAQYVNKVMKKLPKDVKIKYNLKNFKRSISPNEWRIEKSVFNQLSKTQQSQNLDNQSIDYRNTRNELIQDVKNQVNNFKMKSNTQIAKEMNKDLSLRSKTVDLRHIRENSLLTDKNDNDQIQKLESKQMNSISSSLQKNRRSFQKQDKNNLSQIFITQRSQTPQYYTTPKKPSQESQISQMLKTFSKQNMSLSPNLTNKSRFLTPQKQRPQTPLQNIKLQHNKVINFQKVQDQLQFINFLTSKQENVKKSYQQQTEQEAERIKQKIYDFHSKSQLINMDKMDQNINVYKKIRVQKREYNNEIYKSEAQINNLNLMKPKILKNRMNLKWKKNQKIEKLDNPEFLLFPSPRAIKNQTNKIVHQKLNKLSSKY</sequence>
<dbReference type="InterPro" id="IPR018490">
    <property type="entry name" value="cNMP-bd_dom_sf"/>
</dbReference>
<organism evidence="2 3">
    <name type="scientific">Pseudocohnilembus persalinus</name>
    <name type="common">Ciliate</name>
    <dbReference type="NCBI Taxonomy" id="266149"/>
    <lineage>
        <taxon>Eukaryota</taxon>
        <taxon>Sar</taxon>
        <taxon>Alveolata</taxon>
        <taxon>Ciliophora</taxon>
        <taxon>Intramacronucleata</taxon>
        <taxon>Oligohymenophorea</taxon>
        <taxon>Scuticociliatia</taxon>
        <taxon>Philasterida</taxon>
        <taxon>Pseudocohnilembidae</taxon>
        <taxon>Pseudocohnilembus</taxon>
    </lineage>
</organism>
<dbReference type="EMBL" id="LDAU01000102">
    <property type="protein sequence ID" value="KRX06036.1"/>
    <property type="molecule type" value="Genomic_DNA"/>
</dbReference>
<protein>
    <submittedName>
        <fullName evidence="2">Cyclic nucleotide-binding protein</fullName>
    </submittedName>
</protein>
<reference evidence="2 3" key="1">
    <citation type="journal article" date="2015" name="Sci. Rep.">
        <title>Genome of the facultative scuticociliatosis pathogen Pseudocohnilembus persalinus provides insight into its virulence through horizontal gene transfer.</title>
        <authorList>
            <person name="Xiong J."/>
            <person name="Wang G."/>
            <person name="Cheng J."/>
            <person name="Tian M."/>
            <person name="Pan X."/>
            <person name="Warren A."/>
            <person name="Jiang C."/>
            <person name="Yuan D."/>
            <person name="Miao W."/>
        </authorList>
    </citation>
    <scope>NUCLEOTIDE SEQUENCE [LARGE SCALE GENOMIC DNA]</scope>
    <source>
        <strain evidence="2">36N120E</strain>
    </source>
</reference>
<dbReference type="OrthoDB" id="327968at2759"/>
<feature type="domain" description="Cyclic nucleotide-binding" evidence="1">
    <location>
        <begin position="32"/>
        <end position="91"/>
    </location>
</feature>
<evidence type="ECO:0000313" key="2">
    <source>
        <dbReference type="EMBL" id="KRX06036.1"/>
    </source>
</evidence>
<dbReference type="OMA" id="NEWRIEK"/>
<dbReference type="AlphaFoldDB" id="A0A0V0QUY7"/>